<gene>
    <name evidence="10" type="ORF">JVT61DRAFT_4311</name>
</gene>
<evidence type="ECO:0000256" key="5">
    <source>
        <dbReference type="ARBA" id="ARBA00023242"/>
    </source>
</evidence>
<feature type="region of interest" description="Disordered" evidence="8">
    <location>
        <begin position="322"/>
        <end position="381"/>
    </location>
</feature>
<feature type="domain" description="RRM" evidence="9">
    <location>
        <begin position="117"/>
        <end position="211"/>
    </location>
</feature>
<dbReference type="Proteomes" id="UP000683000">
    <property type="component" value="Unassembled WGS sequence"/>
</dbReference>
<keyword evidence="5" id="KW-0539">Nucleus</keyword>
<evidence type="ECO:0000256" key="1">
    <source>
        <dbReference type="ARBA" id="ARBA00004324"/>
    </source>
</evidence>
<evidence type="ECO:0000313" key="10">
    <source>
        <dbReference type="EMBL" id="KAG6374289.1"/>
    </source>
</evidence>
<feature type="compositionally biased region" description="Gly residues" evidence="8">
    <location>
        <begin position="253"/>
        <end position="262"/>
    </location>
</feature>
<dbReference type="GO" id="GO:0000398">
    <property type="term" value="P:mRNA splicing, via spliceosome"/>
    <property type="evidence" value="ECO:0007669"/>
    <property type="project" value="TreeGrafter"/>
</dbReference>
<keyword evidence="11" id="KW-1185">Reference proteome</keyword>
<dbReference type="FunFam" id="3.30.70.330:FF:001585">
    <property type="entry name" value="U1 small nuclear ribonucleoprotein 70 kDa"/>
    <property type="match status" value="1"/>
</dbReference>
<dbReference type="Pfam" id="PF00076">
    <property type="entry name" value="RRM_1"/>
    <property type="match status" value="1"/>
</dbReference>
<feature type="compositionally biased region" description="Gly residues" evidence="8">
    <location>
        <begin position="269"/>
        <end position="296"/>
    </location>
</feature>
<feature type="compositionally biased region" description="Gly residues" evidence="8">
    <location>
        <begin position="347"/>
        <end position="360"/>
    </location>
</feature>
<accession>A0A8I2YKH9</accession>
<evidence type="ECO:0000256" key="7">
    <source>
        <dbReference type="PROSITE-ProRule" id="PRU00176"/>
    </source>
</evidence>
<dbReference type="InterPro" id="IPR012677">
    <property type="entry name" value="Nucleotide-bd_a/b_plait_sf"/>
</dbReference>
<dbReference type="GO" id="GO:0003729">
    <property type="term" value="F:mRNA binding"/>
    <property type="evidence" value="ECO:0007669"/>
    <property type="project" value="TreeGrafter"/>
</dbReference>
<proteinExistence type="predicted"/>
<keyword evidence="4 7" id="KW-0694">RNA-binding</keyword>
<evidence type="ECO:0000256" key="6">
    <source>
        <dbReference type="ARBA" id="ARBA00023274"/>
    </source>
</evidence>
<feature type="compositionally biased region" description="Gly residues" evidence="8">
    <location>
        <begin position="322"/>
        <end position="340"/>
    </location>
</feature>
<dbReference type="Gene3D" id="3.30.70.330">
    <property type="match status" value="1"/>
</dbReference>
<keyword evidence="6" id="KW-0687">Ribonucleoprotein</keyword>
<organism evidence="10 11">
    <name type="scientific">Boletus reticuloceps</name>
    <dbReference type="NCBI Taxonomy" id="495285"/>
    <lineage>
        <taxon>Eukaryota</taxon>
        <taxon>Fungi</taxon>
        <taxon>Dikarya</taxon>
        <taxon>Basidiomycota</taxon>
        <taxon>Agaricomycotina</taxon>
        <taxon>Agaricomycetes</taxon>
        <taxon>Agaricomycetidae</taxon>
        <taxon>Boletales</taxon>
        <taxon>Boletineae</taxon>
        <taxon>Boletaceae</taxon>
        <taxon>Boletoideae</taxon>
        <taxon>Boletus</taxon>
    </lineage>
</organism>
<dbReference type="GO" id="GO:0030619">
    <property type="term" value="F:U1 snRNA binding"/>
    <property type="evidence" value="ECO:0007669"/>
    <property type="project" value="InterPro"/>
</dbReference>
<name>A0A8I2YKH9_9AGAM</name>
<dbReference type="InterPro" id="IPR035979">
    <property type="entry name" value="RBD_domain_sf"/>
</dbReference>
<comment type="subcellular location">
    <subcellularLocation>
        <location evidence="1">Nucleus speckle</location>
    </subcellularLocation>
    <subcellularLocation>
        <location evidence="2">Nucleus</location>
        <location evidence="2">Nucleoplasm</location>
    </subcellularLocation>
</comment>
<feature type="region of interest" description="Disordered" evidence="8">
    <location>
        <begin position="242"/>
        <end position="308"/>
    </location>
</feature>
<dbReference type="GO" id="GO:0071011">
    <property type="term" value="C:precatalytic spliceosome"/>
    <property type="evidence" value="ECO:0007669"/>
    <property type="project" value="TreeGrafter"/>
</dbReference>
<evidence type="ECO:0000256" key="8">
    <source>
        <dbReference type="SAM" id="MobiDB-lite"/>
    </source>
</evidence>
<dbReference type="OrthoDB" id="4207594at2759"/>
<evidence type="ECO:0000256" key="4">
    <source>
        <dbReference type="ARBA" id="ARBA00022884"/>
    </source>
</evidence>
<comment type="caution">
    <text evidence="10">The sequence shown here is derived from an EMBL/GenBank/DDBJ whole genome shotgun (WGS) entry which is preliminary data.</text>
</comment>
<dbReference type="GO" id="GO:0016607">
    <property type="term" value="C:nuclear speck"/>
    <property type="evidence" value="ECO:0007669"/>
    <property type="project" value="UniProtKB-SubCell"/>
</dbReference>
<dbReference type="CDD" id="cd12236">
    <property type="entry name" value="RRM_snRNP70"/>
    <property type="match status" value="1"/>
</dbReference>
<protein>
    <recommendedName>
        <fullName evidence="3">U1 small nuclear ribonucleoprotein 70 kDa</fullName>
    </recommendedName>
</protein>
<dbReference type="InterPro" id="IPR000504">
    <property type="entry name" value="RRM_dom"/>
</dbReference>
<dbReference type="InterPro" id="IPR051183">
    <property type="entry name" value="U1_U11-U12_snRNP_70-35kDa"/>
</dbReference>
<dbReference type="SUPFAM" id="SSF54928">
    <property type="entry name" value="RNA-binding domain, RBD"/>
    <property type="match status" value="1"/>
</dbReference>
<dbReference type="SMART" id="SM00360">
    <property type="entry name" value="RRM"/>
    <property type="match status" value="1"/>
</dbReference>
<dbReference type="PANTHER" id="PTHR13952">
    <property type="entry name" value="U1 SMALL NUCLEAR RIBONUCLEOPROTEIN 70 KD"/>
    <property type="match status" value="1"/>
</dbReference>
<evidence type="ECO:0000256" key="3">
    <source>
        <dbReference type="ARBA" id="ARBA00016996"/>
    </source>
</evidence>
<dbReference type="InterPro" id="IPR034143">
    <property type="entry name" value="snRNP70_RRM"/>
</dbReference>
<dbReference type="GO" id="GO:0071004">
    <property type="term" value="C:U2-type prespliceosome"/>
    <property type="evidence" value="ECO:0007669"/>
    <property type="project" value="TreeGrafter"/>
</dbReference>
<dbReference type="Pfam" id="PF12220">
    <property type="entry name" value="U1snRNP70_N"/>
    <property type="match status" value="1"/>
</dbReference>
<dbReference type="PANTHER" id="PTHR13952:SF5">
    <property type="entry name" value="U1 SMALL NUCLEAR RIBONUCLEOPROTEIN 70 KDA"/>
    <property type="match status" value="1"/>
</dbReference>
<dbReference type="InterPro" id="IPR022023">
    <property type="entry name" value="U1snRNP70_N"/>
</dbReference>
<dbReference type="EMBL" id="JAGFBS010000018">
    <property type="protein sequence ID" value="KAG6374289.1"/>
    <property type="molecule type" value="Genomic_DNA"/>
</dbReference>
<evidence type="ECO:0000313" key="11">
    <source>
        <dbReference type="Proteomes" id="UP000683000"/>
    </source>
</evidence>
<dbReference type="AlphaFoldDB" id="A0A8I2YKH9"/>
<dbReference type="PROSITE" id="PS50102">
    <property type="entry name" value="RRM"/>
    <property type="match status" value="1"/>
</dbReference>
<sequence length="381" mass="40810">MPGTHLLPPNLLKLFAPRPLLPYKRPVGRDSDRVHRKDVSGVAEMLVQLKEQSTATMLSGEADTMEEGEEPTFTLAEETKRQIRREERKKKKTEEFKIAKETFKPADDPEAVGDPYKTLFISRLHKSATENDLRREFESFGTIERVRIVRDKKNRGRGYAFIVYERERDMKGTLLHIVVRNIYAHAPLAAYKESDGLHIMGKRILVDVERGRTVRGWKPRRLGGGLGGRPKPVVEAAPVVAAAATPTPSSSRGGRGGFGGRGFGDRGGFRGGRGGGFRGGGFGDRGGFRGGGGGFRGGRDDGYRGGRGGGIGYQGGGFGDGHANGYGPTGGGSSGPGGYGPPSQGYGPPGGGYGGGGGYRGDLKREGPGGYDDRDAKRPRY</sequence>
<reference evidence="10" key="1">
    <citation type="submission" date="2021-03" db="EMBL/GenBank/DDBJ databases">
        <title>Evolutionary innovations through gain and loss of genes in the ectomycorrhizal Boletales.</title>
        <authorList>
            <person name="Wu G."/>
            <person name="Miyauchi S."/>
            <person name="Morin E."/>
            <person name="Yang Z.-L."/>
            <person name="Xu J."/>
            <person name="Martin F.M."/>
        </authorList>
    </citation>
    <scope>NUCLEOTIDE SEQUENCE</scope>
    <source>
        <strain evidence="10">BR01</strain>
    </source>
</reference>
<feature type="compositionally biased region" description="Basic and acidic residues" evidence="8">
    <location>
        <begin position="361"/>
        <end position="381"/>
    </location>
</feature>
<evidence type="ECO:0000256" key="2">
    <source>
        <dbReference type="ARBA" id="ARBA00004642"/>
    </source>
</evidence>
<dbReference type="GO" id="GO:0005685">
    <property type="term" value="C:U1 snRNP"/>
    <property type="evidence" value="ECO:0007669"/>
    <property type="project" value="TreeGrafter"/>
</dbReference>
<evidence type="ECO:0000259" key="9">
    <source>
        <dbReference type="PROSITE" id="PS50102"/>
    </source>
</evidence>